<evidence type="ECO:0000259" key="6">
    <source>
        <dbReference type="PROSITE" id="PS51842"/>
    </source>
</evidence>
<feature type="compositionally biased region" description="Basic and acidic residues" evidence="5">
    <location>
        <begin position="1110"/>
        <end position="1132"/>
    </location>
</feature>
<dbReference type="InterPro" id="IPR018039">
    <property type="entry name" value="IF_conserved"/>
</dbReference>
<feature type="compositionally biased region" description="Basic and acidic residues" evidence="5">
    <location>
        <begin position="1025"/>
        <end position="1042"/>
    </location>
</feature>
<sequence>MELQRVHKSFHHSHLGEEKHQMLNLNRRLETYLGRVKLLEEENALLAKEIRGLRSSNQGASAQRGGLEEELWRVRLEVDAAWRDRVNTELEVGRVAEELQALELQRQREAQAQTEAKRKLERGRKELQEEQRAQMWLREKVGQLEHEMRHLIQTHQEDVAHLEATLTQSRATTAPTSAQRGNQTPNLLQLGQEYSQRATRAWQEAAEAHQGQLDRLEESLNQARSRLTQVGQEKSESQLKLRALEKEIASAHDIRVHLEKAAAQQGDRHSQEIQHLQEHLGGLEAEKEEVGQHIDHLLLENRGLLQQKMSLGLEVATYRALLDSESLGGNAPLLNQPRDMSITDAVFSPWGVKTNYQTQLPTGYKTASLSSVRGLTGRGPTAVTATPTWSRKSVTLTETPKISSELETTKSATWETPYPKILQDGAVENFRPQEVLEKVTNAEPLSPPNEQEAETTPGDKEGEEDWNNVGVEPTEDGPVVQSVGSYQVESGLSTEPPLSDKISQQQFTTPDLTPYSVRMTEEPCGFSDESDMDVPFERSVGKEDIQELHAPIDEWAAKDCKGKEIERVQEETSDSVTEAVIEPNFDSRTSSPVSECEPEESLFDKVTDVSTDENILEEDAAETRQEASCSIVGTTETDVEDKLYPDGEEMDTWDSVMERKADLKTDEGMKKDEEKGKHAEPEEDISAREQKHEQREIRSDFAAGVHQDDIEDSSTMHTQVEDDGRHAALDQEGALFPDEDEDEDEEDSQNVSVSWRTELEGDSYAQDNTLADTRPLIRYKSDETDANTQASHVDESDSSDGEQEKKCGETGMWSEGKSKRFGTMEDLCEEVEGEALDEEYNLGYTQIENRGVGHGMTLSDQAEEMTRKVSEGQSDVETEELTKSTTPTNMCNDEELETDRLVEQELENLATDSYSAHFAQQQVSESEEMLHLQGKSVEVTTEQEEAGKPRFTEPDARVNQQLASSTTITDQPHENLYFCDSPVATPQADTVTYEEVQHKDQEAIDAPEKREEEDEHNASMVTHADATEDHSSFTDSICRPDMEEINNSEDPKPVLQVTADQETLQAVAAPTEVKEVAPGEASSVSQEHLVEDVADRKEFPEAPETADSEVLEKPSEDFEIGHQSEDYEKCDPVPESAQSYLPDDGSSDEGVMTGKVELSPGSVPDENDIFVAKNSAEHMNTNGKDNSPHGFFTSGSTNDVRASSLETGATNQPDDTCNEAAEQTNQNLVWGDSESVVNVVNSRVDLDSSKALNAKKEQQQMHAEVKQVLRRNVVEGEFVHSDESDVEGESWSSGEEPV</sequence>
<dbReference type="Gene3D" id="1.20.5.1160">
    <property type="entry name" value="Vasodilator-stimulated phosphoprotein"/>
    <property type="match status" value="1"/>
</dbReference>
<dbReference type="SMART" id="SM01391">
    <property type="entry name" value="Filament"/>
    <property type="match status" value="1"/>
</dbReference>
<evidence type="ECO:0000256" key="4">
    <source>
        <dbReference type="SAM" id="Coils"/>
    </source>
</evidence>
<feature type="compositionally biased region" description="Basic and acidic residues" evidence="5">
    <location>
        <begin position="1088"/>
        <end position="1100"/>
    </location>
</feature>
<feature type="compositionally biased region" description="Acidic residues" evidence="5">
    <location>
        <begin position="737"/>
        <end position="748"/>
    </location>
</feature>
<feature type="region of interest" description="Disordered" evidence="5">
    <location>
        <begin position="860"/>
        <end position="894"/>
    </location>
</feature>
<feature type="region of interest" description="Disordered" evidence="5">
    <location>
        <begin position="994"/>
        <end position="1229"/>
    </location>
</feature>
<proteinExistence type="inferred from homology"/>
<keyword evidence="2 4" id="KW-0175">Coiled coil</keyword>
<reference evidence="7 8" key="1">
    <citation type="journal article" date="2024" name="Genome Biol. Evol.">
        <title>Chromosome-level genome assembly of the viviparous eelpout Zoarces viviparus.</title>
        <authorList>
            <person name="Fuhrmann N."/>
            <person name="Brasseur M.V."/>
            <person name="Bakowski C.E."/>
            <person name="Podsiadlowski L."/>
            <person name="Prost S."/>
            <person name="Krehenwinkel H."/>
            <person name="Mayer C."/>
        </authorList>
    </citation>
    <scope>NUCLEOTIDE SEQUENCE [LARGE SCALE GENOMIC DNA]</scope>
    <source>
        <strain evidence="7">NO-MEL_2022_Ind0_liver</strain>
    </source>
</reference>
<feature type="coiled-coil region" evidence="4">
    <location>
        <begin position="85"/>
        <end position="133"/>
    </location>
</feature>
<feature type="compositionally biased region" description="Polar residues" evidence="5">
    <location>
        <begin position="626"/>
        <end position="636"/>
    </location>
</feature>
<name>A0AAW1DVU6_ZOAVI</name>
<evidence type="ECO:0000256" key="1">
    <source>
        <dbReference type="ARBA" id="ARBA00022754"/>
    </source>
</evidence>
<organism evidence="7 8">
    <name type="scientific">Zoarces viviparus</name>
    <name type="common">Viviparous eelpout</name>
    <name type="synonym">Blennius viviparus</name>
    <dbReference type="NCBI Taxonomy" id="48416"/>
    <lineage>
        <taxon>Eukaryota</taxon>
        <taxon>Metazoa</taxon>
        <taxon>Chordata</taxon>
        <taxon>Craniata</taxon>
        <taxon>Vertebrata</taxon>
        <taxon>Euteleostomi</taxon>
        <taxon>Actinopterygii</taxon>
        <taxon>Neopterygii</taxon>
        <taxon>Teleostei</taxon>
        <taxon>Neoteleostei</taxon>
        <taxon>Acanthomorphata</taxon>
        <taxon>Eupercaria</taxon>
        <taxon>Perciformes</taxon>
        <taxon>Cottioidei</taxon>
        <taxon>Zoarcales</taxon>
        <taxon>Zoarcidae</taxon>
        <taxon>Zoarcinae</taxon>
        <taxon>Zoarces</taxon>
    </lineage>
</organism>
<feature type="compositionally biased region" description="Polar residues" evidence="5">
    <location>
        <begin position="1193"/>
        <end position="1228"/>
    </location>
</feature>
<feature type="compositionally biased region" description="Basic and acidic residues" evidence="5">
    <location>
        <begin position="995"/>
        <end position="1010"/>
    </location>
</feature>
<gene>
    <name evidence="7" type="ORF">VZT92_027861</name>
</gene>
<feature type="domain" description="IF rod" evidence="6">
    <location>
        <begin position="18"/>
        <end position="329"/>
    </location>
</feature>
<keyword evidence="8" id="KW-1185">Reference proteome</keyword>
<feature type="region of interest" description="Disordered" evidence="5">
    <location>
        <begin position="1"/>
        <end position="20"/>
    </location>
</feature>
<evidence type="ECO:0000256" key="3">
    <source>
        <dbReference type="RuleBase" id="RU000685"/>
    </source>
</evidence>
<dbReference type="GO" id="GO:0005882">
    <property type="term" value="C:intermediate filament"/>
    <property type="evidence" value="ECO:0007669"/>
    <property type="project" value="UniProtKB-KW"/>
</dbReference>
<dbReference type="PROSITE" id="PS51842">
    <property type="entry name" value="IF_ROD_2"/>
    <property type="match status" value="1"/>
</dbReference>
<dbReference type="EMBL" id="JBCEZU010000597">
    <property type="protein sequence ID" value="KAK9514391.1"/>
    <property type="molecule type" value="Genomic_DNA"/>
</dbReference>
<evidence type="ECO:0000256" key="2">
    <source>
        <dbReference type="ARBA" id="ARBA00023054"/>
    </source>
</evidence>
<feature type="region of interest" description="Disordered" evidence="5">
    <location>
        <begin position="1276"/>
        <end position="1298"/>
    </location>
</feature>
<feature type="compositionally biased region" description="Basic and acidic residues" evidence="5">
    <location>
        <begin position="719"/>
        <end position="729"/>
    </location>
</feature>
<evidence type="ECO:0000313" key="7">
    <source>
        <dbReference type="EMBL" id="KAK9514391.1"/>
    </source>
</evidence>
<dbReference type="PROSITE" id="PS00226">
    <property type="entry name" value="IF_ROD_1"/>
    <property type="match status" value="1"/>
</dbReference>
<feature type="coiled-coil region" evidence="4">
    <location>
        <begin position="22"/>
        <end position="56"/>
    </location>
</feature>
<dbReference type="Gene3D" id="1.20.5.170">
    <property type="match status" value="1"/>
</dbReference>
<dbReference type="GO" id="GO:0031730">
    <property type="term" value="F:CCR5 chemokine receptor binding"/>
    <property type="evidence" value="ECO:0007669"/>
    <property type="project" value="TreeGrafter"/>
</dbReference>
<feature type="compositionally biased region" description="Basic and acidic residues" evidence="5">
    <location>
        <begin position="945"/>
        <end position="956"/>
    </location>
</feature>
<evidence type="ECO:0000256" key="5">
    <source>
        <dbReference type="SAM" id="MobiDB-lite"/>
    </source>
</evidence>
<evidence type="ECO:0000313" key="8">
    <source>
        <dbReference type="Proteomes" id="UP001488805"/>
    </source>
</evidence>
<feature type="region of interest" description="Disordered" evidence="5">
    <location>
        <begin position="439"/>
        <end position="534"/>
    </location>
</feature>
<feature type="region of interest" description="Disordered" evidence="5">
    <location>
        <begin position="617"/>
        <end position="819"/>
    </location>
</feature>
<feature type="compositionally biased region" description="Polar residues" evidence="5">
    <location>
        <begin position="501"/>
        <end position="511"/>
    </location>
</feature>
<feature type="compositionally biased region" description="Basic and acidic residues" evidence="5">
    <location>
        <begin position="656"/>
        <end position="699"/>
    </location>
</feature>
<dbReference type="SUPFAM" id="SSF64593">
    <property type="entry name" value="Intermediate filament protein, coiled coil region"/>
    <property type="match status" value="2"/>
</dbReference>
<feature type="compositionally biased region" description="Basic residues" evidence="5">
    <location>
        <begin position="1"/>
        <end position="13"/>
    </location>
</feature>
<dbReference type="GO" id="GO:0019215">
    <property type="term" value="F:intermediate filament binding"/>
    <property type="evidence" value="ECO:0007669"/>
    <property type="project" value="InterPro"/>
</dbReference>
<dbReference type="GO" id="GO:0030844">
    <property type="term" value="P:positive regulation of intermediate filament depolymerization"/>
    <property type="evidence" value="ECO:0007669"/>
    <property type="project" value="TreeGrafter"/>
</dbReference>
<feature type="coiled-coil region" evidence="4">
    <location>
        <begin position="199"/>
        <end position="261"/>
    </location>
</feature>
<dbReference type="InterPro" id="IPR039008">
    <property type="entry name" value="IF_rod_dom"/>
</dbReference>
<dbReference type="Pfam" id="PF00038">
    <property type="entry name" value="Filament"/>
    <property type="match status" value="1"/>
</dbReference>
<comment type="similarity">
    <text evidence="3">Belongs to the intermediate filament family.</text>
</comment>
<feature type="region of interest" description="Disordered" evidence="5">
    <location>
        <begin position="583"/>
        <end position="603"/>
    </location>
</feature>
<dbReference type="Proteomes" id="UP001488805">
    <property type="component" value="Unassembled WGS sequence"/>
</dbReference>
<feature type="compositionally biased region" description="Polar residues" evidence="5">
    <location>
        <begin position="482"/>
        <end position="493"/>
    </location>
</feature>
<dbReference type="PANTHER" id="PTHR47051">
    <property type="entry name" value="NESTIN"/>
    <property type="match status" value="1"/>
</dbReference>
<dbReference type="PANTHER" id="PTHR47051:SF1">
    <property type="entry name" value="NESTIN"/>
    <property type="match status" value="1"/>
</dbReference>
<feature type="region of interest" description="Disordered" evidence="5">
    <location>
        <begin position="921"/>
        <end position="958"/>
    </location>
</feature>
<protein>
    <recommendedName>
        <fullName evidence="6">IF rod domain-containing protein</fullName>
    </recommendedName>
</protein>
<comment type="caution">
    <text evidence="7">The sequence shown here is derived from an EMBL/GenBank/DDBJ whole genome shotgun (WGS) entry which is preliminary data.</text>
</comment>
<dbReference type="InterPro" id="IPR031211">
    <property type="entry name" value="Nestin"/>
</dbReference>
<accession>A0AAW1DVU6</accession>
<keyword evidence="1 3" id="KW-0403">Intermediate filament</keyword>